<dbReference type="EMBL" id="MT380195">
    <property type="protein sequence ID" value="QJT71493.1"/>
    <property type="molecule type" value="Genomic_DNA"/>
</dbReference>
<dbReference type="Proteomes" id="UP000505092">
    <property type="component" value="Segment"/>
</dbReference>
<evidence type="ECO:0000313" key="1">
    <source>
        <dbReference type="EMBL" id="QJT71493.1"/>
    </source>
</evidence>
<accession>A0A6M5CD35</accession>
<gene>
    <name evidence="1" type="ORF">IDEKMECI_00010</name>
</gene>
<proteinExistence type="predicted"/>
<protein>
    <submittedName>
        <fullName evidence="1">Uncharacterized protein</fullName>
    </submittedName>
</protein>
<reference evidence="1 2" key="1">
    <citation type="submission" date="2020-04" db="EMBL/GenBank/DDBJ databases">
        <authorList>
            <person name="Luo Z."/>
        </authorList>
    </citation>
    <scope>NUCLEOTIDE SEQUENCE [LARGE SCALE GENOMIC DNA]</scope>
</reference>
<organism evidence="1 2">
    <name type="scientific">Klebsiella phage vB_Kpn_B01</name>
    <dbReference type="NCBI Taxonomy" id="2736185"/>
    <lineage>
        <taxon>Viruses</taxon>
        <taxon>Duplodnaviria</taxon>
        <taxon>Heunggongvirae</taxon>
        <taxon>Uroviricota</taxon>
        <taxon>Caudoviricetes</taxon>
        <taxon>Demerecviridae</taxon>
        <taxon>Sugarlandvirus</taxon>
        <taxon>Sugarlandvirus B01</taxon>
    </lineage>
</organism>
<keyword evidence="2" id="KW-1185">Reference proteome</keyword>
<evidence type="ECO:0000313" key="2">
    <source>
        <dbReference type="Proteomes" id="UP000505092"/>
    </source>
</evidence>
<name>A0A6M5CD35_9CAUD</name>
<sequence length="47" mass="5280">MILTILFISLLCILPGLVALEVWSRSPADAERELEREKAKRDGCPLL</sequence>